<dbReference type="EMBL" id="JAAEAA010000005">
    <property type="protein sequence ID" value="NDK55413.1"/>
    <property type="molecule type" value="Genomic_DNA"/>
</dbReference>
<accession>A0A6B2GZE6</accession>
<gene>
    <name evidence="1" type="ORF">GWO68_05750</name>
</gene>
<proteinExistence type="predicted"/>
<organism evidence="1 2">
    <name type="scientific">Pontibacter fetidus</name>
    <dbReference type="NCBI Taxonomy" id="2700082"/>
    <lineage>
        <taxon>Bacteria</taxon>
        <taxon>Pseudomonadati</taxon>
        <taxon>Bacteroidota</taxon>
        <taxon>Cytophagia</taxon>
        <taxon>Cytophagales</taxon>
        <taxon>Hymenobacteraceae</taxon>
        <taxon>Pontibacter</taxon>
    </lineage>
</organism>
<dbReference type="Proteomes" id="UP000478546">
    <property type="component" value="Unassembled WGS sequence"/>
</dbReference>
<dbReference type="AlphaFoldDB" id="A0A6B2GZE6"/>
<protein>
    <recommendedName>
        <fullName evidence="3">Lipoprotein</fullName>
    </recommendedName>
</protein>
<name>A0A6B2GZE6_9BACT</name>
<evidence type="ECO:0008006" key="3">
    <source>
        <dbReference type="Google" id="ProtNLM"/>
    </source>
</evidence>
<keyword evidence="2" id="KW-1185">Reference proteome</keyword>
<evidence type="ECO:0000313" key="1">
    <source>
        <dbReference type="EMBL" id="NDK55413.1"/>
    </source>
</evidence>
<reference evidence="1 2" key="1">
    <citation type="submission" date="2020-01" db="EMBL/GenBank/DDBJ databases">
        <authorList>
            <person name="Kim M.K."/>
        </authorList>
    </citation>
    <scope>NUCLEOTIDE SEQUENCE [LARGE SCALE GENOMIC DNA]</scope>
    <source>
        <strain evidence="1 2">BT213</strain>
    </source>
</reference>
<dbReference type="RefSeq" id="WP_162345463.1">
    <property type="nucleotide sequence ID" value="NZ_JAAEAA010000005.1"/>
</dbReference>
<evidence type="ECO:0000313" key="2">
    <source>
        <dbReference type="Proteomes" id="UP000478546"/>
    </source>
</evidence>
<sequence length="122" mass="13795">MKKLTYLLITALTLNSCYLFRENGIEVEIENNSAAPIYDVKFTTSEKLNSVDFAAISTNERVSDFLRMSENKIDGSYVLEFTRENGEKEISKAGYYTNGGSLDSRVVFKIEKDTVFASTSQY</sequence>
<comment type="caution">
    <text evidence="1">The sequence shown here is derived from an EMBL/GenBank/DDBJ whole genome shotgun (WGS) entry which is preliminary data.</text>
</comment>